<dbReference type="PANTHER" id="PTHR46173">
    <property type="entry name" value="CCA TRNA NUCLEOTIDYLTRANSFERASE 1, MITOCHONDRIAL"/>
    <property type="match status" value="1"/>
</dbReference>
<keyword evidence="3" id="KW-0819">tRNA processing</keyword>
<dbReference type="SUPFAM" id="SSF81301">
    <property type="entry name" value="Nucleotidyltransferase"/>
    <property type="match status" value="1"/>
</dbReference>
<organism evidence="13 14">
    <name type="scientific">Cohnella fermenti</name>
    <dbReference type="NCBI Taxonomy" id="2565925"/>
    <lineage>
        <taxon>Bacteria</taxon>
        <taxon>Bacillati</taxon>
        <taxon>Bacillota</taxon>
        <taxon>Bacilli</taxon>
        <taxon>Bacillales</taxon>
        <taxon>Paenibacillaceae</taxon>
        <taxon>Cohnella</taxon>
    </lineage>
</organism>
<dbReference type="InterPro" id="IPR043519">
    <property type="entry name" value="NT_sf"/>
</dbReference>
<dbReference type="GO" id="GO:0004810">
    <property type="term" value="F:CCA tRNA nucleotidyltransferase activity"/>
    <property type="evidence" value="ECO:0007669"/>
    <property type="project" value="UniProtKB-EC"/>
</dbReference>
<name>A0A4S4BTK5_9BACL</name>
<comment type="caution">
    <text evidence="13">The sequence shown here is derived from an EMBL/GenBank/DDBJ whole genome shotgun (WGS) entry which is preliminary data.</text>
</comment>
<feature type="domain" description="Poly A polymerase head" evidence="10">
    <location>
        <begin position="34"/>
        <end position="154"/>
    </location>
</feature>
<dbReference type="RefSeq" id="WP_136370499.1">
    <property type="nucleotide sequence ID" value="NZ_SSOB01000016.1"/>
</dbReference>
<accession>A0A4S4BTK5</accession>
<dbReference type="AlphaFoldDB" id="A0A4S4BTK5"/>
<feature type="domain" description="tRNA nucleotidyltransferase/poly(A) polymerase RNA and SrmB- binding" evidence="11">
    <location>
        <begin position="181"/>
        <end position="234"/>
    </location>
</feature>
<dbReference type="GO" id="GO:0046872">
    <property type="term" value="F:metal ion binding"/>
    <property type="evidence" value="ECO:0007669"/>
    <property type="project" value="UniProtKB-KW"/>
</dbReference>
<evidence type="ECO:0000259" key="10">
    <source>
        <dbReference type="Pfam" id="PF01743"/>
    </source>
</evidence>
<keyword evidence="6" id="KW-0547">Nucleotide-binding</keyword>
<dbReference type="Pfam" id="PF12627">
    <property type="entry name" value="PolyA_pol_RNAbd"/>
    <property type="match status" value="1"/>
</dbReference>
<dbReference type="Proteomes" id="UP000310636">
    <property type="component" value="Unassembled WGS sequence"/>
</dbReference>
<dbReference type="SUPFAM" id="SSF81891">
    <property type="entry name" value="Poly A polymerase C-terminal region-like"/>
    <property type="match status" value="2"/>
</dbReference>
<evidence type="ECO:0000256" key="4">
    <source>
        <dbReference type="ARBA" id="ARBA00022695"/>
    </source>
</evidence>
<evidence type="ECO:0000259" key="12">
    <source>
        <dbReference type="Pfam" id="PF13735"/>
    </source>
</evidence>
<dbReference type="Gene3D" id="1.10.3090.10">
    <property type="entry name" value="cca-adding enzyme, domain 2"/>
    <property type="match status" value="1"/>
</dbReference>
<reference evidence="13 14" key="1">
    <citation type="submission" date="2019-04" db="EMBL/GenBank/DDBJ databases">
        <title>Cohnella sp. nov. isolated from preserved vegetables.</title>
        <authorList>
            <person name="Lin S.-Y."/>
            <person name="Hung M.-H."/>
            <person name="Young C.-C."/>
        </authorList>
    </citation>
    <scope>NUCLEOTIDE SEQUENCE [LARGE SCALE GENOMIC DNA]</scope>
    <source>
        <strain evidence="13 14">CC-MHH1044</strain>
    </source>
</reference>
<evidence type="ECO:0000256" key="3">
    <source>
        <dbReference type="ARBA" id="ARBA00022694"/>
    </source>
</evidence>
<evidence type="ECO:0000313" key="14">
    <source>
        <dbReference type="Proteomes" id="UP000310636"/>
    </source>
</evidence>
<dbReference type="Gene3D" id="1.10.246.80">
    <property type="match status" value="1"/>
</dbReference>
<feature type="domain" description="CCA-adding enzyme C-terminal" evidence="12">
    <location>
        <begin position="439"/>
        <end position="494"/>
    </location>
</feature>
<comment type="similarity">
    <text evidence="9">Belongs to the tRNA nucleotidyltransferase/poly(A) polymerase family.</text>
</comment>
<keyword evidence="14" id="KW-1185">Reference proteome</keyword>
<keyword evidence="2 9" id="KW-0808">Transferase</keyword>
<dbReference type="Gene3D" id="3.30.460.10">
    <property type="entry name" value="Beta Polymerase, domain 2"/>
    <property type="match status" value="1"/>
</dbReference>
<dbReference type="NCBIfam" id="NF009814">
    <property type="entry name" value="PRK13299.1"/>
    <property type="match status" value="1"/>
</dbReference>
<dbReference type="InterPro" id="IPR050264">
    <property type="entry name" value="Bact_CCA-adding_enz_type3_sf"/>
</dbReference>
<evidence type="ECO:0000256" key="9">
    <source>
        <dbReference type="RuleBase" id="RU003953"/>
    </source>
</evidence>
<dbReference type="Pfam" id="PF01743">
    <property type="entry name" value="PolyA_pol"/>
    <property type="match status" value="1"/>
</dbReference>
<dbReference type="GO" id="GO:0008033">
    <property type="term" value="P:tRNA processing"/>
    <property type="evidence" value="ECO:0007669"/>
    <property type="project" value="UniProtKB-KW"/>
</dbReference>
<gene>
    <name evidence="13" type="ORF">E6C55_14430</name>
</gene>
<dbReference type="InterPro" id="IPR032810">
    <property type="entry name" value="CCA-adding_enz_C"/>
</dbReference>
<dbReference type="GO" id="GO:0000049">
    <property type="term" value="F:tRNA binding"/>
    <property type="evidence" value="ECO:0007669"/>
    <property type="project" value="TreeGrafter"/>
</dbReference>
<evidence type="ECO:0000256" key="5">
    <source>
        <dbReference type="ARBA" id="ARBA00022723"/>
    </source>
</evidence>
<keyword evidence="7" id="KW-0460">Magnesium</keyword>
<evidence type="ECO:0000259" key="11">
    <source>
        <dbReference type="Pfam" id="PF12627"/>
    </source>
</evidence>
<keyword evidence="5" id="KW-0479">Metal-binding</keyword>
<keyword evidence="8 9" id="KW-0694">RNA-binding</keyword>
<protein>
    <submittedName>
        <fullName evidence="13">CCA tRNA nucleotidyltransferase</fullName>
        <ecNumber evidence="13">2.7.7.72</ecNumber>
    </submittedName>
</protein>
<dbReference type="InterPro" id="IPR032828">
    <property type="entry name" value="PolyA_RNA-bd"/>
</dbReference>
<dbReference type="EC" id="2.7.7.72" evidence="13"/>
<keyword evidence="4 13" id="KW-0548">Nucleotidyltransferase</keyword>
<dbReference type="GO" id="GO:0000166">
    <property type="term" value="F:nucleotide binding"/>
    <property type="evidence" value="ECO:0007669"/>
    <property type="project" value="UniProtKB-KW"/>
</dbReference>
<dbReference type="InterPro" id="IPR002646">
    <property type="entry name" value="PolA_pol_head_dom"/>
</dbReference>
<dbReference type="Pfam" id="PF13735">
    <property type="entry name" value="tRNA_NucTran2_2"/>
    <property type="match status" value="1"/>
</dbReference>
<dbReference type="PANTHER" id="PTHR46173:SF1">
    <property type="entry name" value="CCA TRNA NUCLEOTIDYLTRANSFERASE 1, MITOCHONDRIAL"/>
    <property type="match status" value="1"/>
</dbReference>
<proteinExistence type="inferred from homology"/>
<evidence type="ECO:0000256" key="7">
    <source>
        <dbReference type="ARBA" id="ARBA00022842"/>
    </source>
</evidence>
<evidence type="ECO:0000313" key="13">
    <source>
        <dbReference type="EMBL" id="THF78403.1"/>
    </source>
</evidence>
<dbReference type="CDD" id="cd05398">
    <property type="entry name" value="NT_ClassII-CCAase"/>
    <property type="match status" value="1"/>
</dbReference>
<evidence type="ECO:0000256" key="8">
    <source>
        <dbReference type="ARBA" id="ARBA00022884"/>
    </source>
</evidence>
<dbReference type="EMBL" id="SSOB01000016">
    <property type="protein sequence ID" value="THF78403.1"/>
    <property type="molecule type" value="Genomic_DNA"/>
</dbReference>
<evidence type="ECO:0000256" key="2">
    <source>
        <dbReference type="ARBA" id="ARBA00022679"/>
    </source>
</evidence>
<evidence type="ECO:0000256" key="1">
    <source>
        <dbReference type="ARBA" id="ARBA00001946"/>
    </source>
</evidence>
<comment type="cofactor">
    <cofactor evidence="1">
        <name>Mg(2+)</name>
        <dbReference type="ChEBI" id="CHEBI:18420"/>
    </cofactor>
</comment>
<sequence>MPGQLREQESMAQERLWREGLRLASVLEAAGHAAYLVGGCVRDRLLGRAISDIDIATSALPEQVQALFPKVIPTGLQHGTVTVMVAGEGFEVTTFRREAQYSDGRHPDEVAFVRDVEEDLARRDFTINAIAWGTDDRRIDPFGGEEDLARRVVRCVGKADERFGEDALRMLRGIRFAAEFGFELEDDTWKAIGASREKLARIAMERVGVELEKMIAGRHPTRAIGLLHGSGLLACAKAKLEPPLPQLGAETEARWPRLASAEHRWAALLLLAGADERRAAAWMRALKYSAKRTAAVSSIVALSAELARLAAGEAAVAGAGAGEATGASVEAGGAADTGADVGEATGARLAAVGEASAGAGAVEAVGARLDAVGEVGAGAAAGASTGEANGGVSRESWTEAALRFGDETASGYLAAAGAFPEIDAPLWQRHGIEAARRWTDEMPATTVKELALRGDELCLLLGREAGPWVAAELQRLLLLVALRRLANEPEALRSEALRARATDGDET</sequence>
<dbReference type="OrthoDB" id="9805698at2"/>
<evidence type="ECO:0000256" key="6">
    <source>
        <dbReference type="ARBA" id="ARBA00022741"/>
    </source>
</evidence>